<accession>A0A833PD11</accession>
<evidence type="ECO:0008006" key="3">
    <source>
        <dbReference type="Google" id="ProtNLM"/>
    </source>
</evidence>
<comment type="caution">
    <text evidence="1">The sequence shown here is derived from an EMBL/GenBank/DDBJ whole genome shotgun (WGS) entry which is preliminary data.</text>
</comment>
<dbReference type="EMBL" id="WNDP01000112">
    <property type="protein sequence ID" value="KAF1020972.1"/>
    <property type="molecule type" value="Genomic_DNA"/>
</dbReference>
<gene>
    <name evidence="1" type="ORF">GAK29_03502</name>
</gene>
<evidence type="ECO:0000313" key="1">
    <source>
        <dbReference type="EMBL" id="KAF1020972.1"/>
    </source>
</evidence>
<name>A0A833PD11_ACIBZ</name>
<dbReference type="AlphaFoldDB" id="A0A833PD11"/>
<organism evidence="1 2">
    <name type="scientific">Acinetobacter bereziniae</name>
    <name type="common">Acinetobacter genomosp. 10</name>
    <dbReference type="NCBI Taxonomy" id="106648"/>
    <lineage>
        <taxon>Bacteria</taxon>
        <taxon>Pseudomonadati</taxon>
        <taxon>Pseudomonadota</taxon>
        <taxon>Gammaproteobacteria</taxon>
        <taxon>Moraxellales</taxon>
        <taxon>Moraxellaceae</taxon>
        <taxon>Acinetobacter</taxon>
    </lineage>
</organism>
<sequence length="407" mass="48252">MSKHTIEIVKISPCIIPDDKHYNRTPPREQHLQPDDYQEKFDFKTLSFDTFFSEGKVILSGPPLYGLESFVEKGSFQLDNHDYSQNVCVRQLDRAQCTHITQVDKKPQELIWEYDNISIKSDVNHNFLNEFRGKKVLFTLSKNNKFEWIYDWILFYQRYHDVDTVLFYDNNSDHYTLDELKSYLLDKAINIDVYLVPWDFKYGPQGGIYSGKGRAPWDSDFCQYGMFEHAKHRFLKYSTGVINADIDELIITPNQESIFVLLGDNKGLLYPGYWIQSIPLDSKKETRFFNYAYRSIKDQHSDNKWCINPSKIDEKIQWKVHSIRKIPLKAISGVYYAHFKAINYNWKTQRVNNIELDNSIHYVDHNVYTSLKNLFSEKTPHINYSSQKKLSILIKKIKFFFKNRNSI</sequence>
<proteinExistence type="predicted"/>
<dbReference type="Proteomes" id="UP000490535">
    <property type="component" value="Unassembled WGS sequence"/>
</dbReference>
<protein>
    <recommendedName>
        <fullName evidence="3">Glycosyltransferase family 92 protein</fullName>
    </recommendedName>
</protein>
<evidence type="ECO:0000313" key="2">
    <source>
        <dbReference type="Proteomes" id="UP000490535"/>
    </source>
</evidence>
<reference evidence="2" key="1">
    <citation type="journal article" date="2020" name="MBio">
        <title>Horizontal gene transfer to a defensive symbiont with a reduced genome amongst a multipartite beetle microbiome.</title>
        <authorList>
            <person name="Waterworth S.C."/>
            <person name="Florez L.V."/>
            <person name="Rees E.R."/>
            <person name="Hertweck C."/>
            <person name="Kaltenpoth M."/>
            <person name="Kwan J.C."/>
        </authorList>
    </citation>
    <scope>NUCLEOTIDE SEQUENCE [LARGE SCALE GENOMIC DNA]</scope>
</reference>